<gene>
    <name evidence="10" type="ORF">BDV30DRAFT_203748</name>
</gene>
<evidence type="ECO:0000256" key="3">
    <source>
        <dbReference type="ARBA" id="ARBA00022771"/>
    </source>
</evidence>
<keyword evidence="2" id="KW-0479">Metal-binding</keyword>
<protein>
    <recommendedName>
        <fullName evidence="9">C2H2-type domain-containing protein</fullName>
    </recommendedName>
</protein>
<proteinExistence type="predicted"/>
<dbReference type="GO" id="GO:0008270">
    <property type="term" value="F:zinc ion binding"/>
    <property type="evidence" value="ECO:0007669"/>
    <property type="project" value="UniProtKB-KW"/>
</dbReference>
<reference evidence="10 11" key="1">
    <citation type="submission" date="2019-04" db="EMBL/GenBank/DDBJ databases">
        <title>Fungal friends and foes A comparative genomics study of 23 Aspergillus species from section Flavi.</title>
        <authorList>
            <consortium name="DOE Joint Genome Institute"/>
            <person name="Kjaerbolling I."/>
            <person name="Vesth T.C."/>
            <person name="Frisvad J.C."/>
            <person name="Nybo J.L."/>
            <person name="Theobald S."/>
            <person name="Kildgaard S."/>
            <person name="Petersen T.I."/>
            <person name="Kuo A."/>
            <person name="Sato A."/>
            <person name="Lyhne E.K."/>
            <person name="Kogle M.E."/>
            <person name="Wiebenga A."/>
            <person name="Kun R.S."/>
            <person name="Lubbers R.J."/>
            <person name="Makela M.R."/>
            <person name="Barry K."/>
            <person name="Chovatia M."/>
            <person name="Clum A."/>
            <person name="Daum C."/>
            <person name="Haridas S."/>
            <person name="He G."/>
            <person name="LaButti K."/>
            <person name="Lipzen A."/>
            <person name="Mondo S."/>
            <person name="Pangilinan J."/>
            <person name="Riley R."/>
            <person name="Salamov A."/>
            <person name="Simmons B.A."/>
            <person name="Magnuson J.K."/>
            <person name="Henrissat B."/>
            <person name="Mortensen U.H."/>
            <person name="Larsen T.O."/>
            <person name="De vries R.P."/>
            <person name="Grigoriev I.V."/>
            <person name="Machida M."/>
            <person name="Baker S.E."/>
            <person name="Andersen M.R."/>
        </authorList>
    </citation>
    <scope>NUCLEOTIDE SEQUENCE [LARGE SCALE GENOMIC DNA]</scope>
    <source>
        <strain evidence="10 11">CBS 117635</strain>
    </source>
</reference>
<dbReference type="InterPro" id="IPR051061">
    <property type="entry name" value="Zinc_finger_trans_reg"/>
</dbReference>
<evidence type="ECO:0000259" key="9">
    <source>
        <dbReference type="PROSITE" id="PS50157"/>
    </source>
</evidence>
<dbReference type="GO" id="GO:0006357">
    <property type="term" value="P:regulation of transcription by RNA polymerase II"/>
    <property type="evidence" value="ECO:0007669"/>
    <property type="project" value="TreeGrafter"/>
</dbReference>
<evidence type="ECO:0000256" key="1">
    <source>
        <dbReference type="ARBA" id="ARBA00004123"/>
    </source>
</evidence>
<evidence type="ECO:0000313" key="10">
    <source>
        <dbReference type="EMBL" id="KAB8278362.1"/>
    </source>
</evidence>
<evidence type="ECO:0000256" key="7">
    <source>
        <dbReference type="ARBA" id="ARBA00023242"/>
    </source>
</evidence>
<dbReference type="PROSITE" id="PS00028">
    <property type="entry name" value="ZINC_FINGER_C2H2_1"/>
    <property type="match status" value="1"/>
</dbReference>
<dbReference type="Gene3D" id="3.30.160.60">
    <property type="entry name" value="Classic Zinc Finger"/>
    <property type="match status" value="2"/>
</dbReference>
<dbReference type="PROSITE" id="PS50157">
    <property type="entry name" value="ZINC_FINGER_C2H2_2"/>
    <property type="match status" value="2"/>
</dbReference>
<sequence>MRGSLEAADLTRAGEVEGSFLSLPKCDLESEETRSLPYDRSSATSERVYRCDHPKCQYRRGFTQKAHLIKHMRIHKPVPCPRPGCTVQAAKRKDILRHVMVTHKLWAKNQWNMEESFCCEICSTPFTRKDNLRRHYKEKHEDTTGTGTGK</sequence>
<dbReference type="InterPro" id="IPR013087">
    <property type="entry name" value="Znf_C2H2_type"/>
</dbReference>
<dbReference type="GO" id="GO:0005634">
    <property type="term" value="C:nucleus"/>
    <property type="evidence" value="ECO:0007669"/>
    <property type="project" value="UniProtKB-SubCell"/>
</dbReference>
<dbReference type="PANTHER" id="PTHR46179">
    <property type="entry name" value="ZINC FINGER PROTEIN"/>
    <property type="match status" value="1"/>
</dbReference>
<dbReference type="Pfam" id="PF00096">
    <property type="entry name" value="zf-C2H2"/>
    <property type="match status" value="1"/>
</dbReference>
<dbReference type="SMART" id="SM00355">
    <property type="entry name" value="ZnF_C2H2"/>
    <property type="match status" value="3"/>
</dbReference>
<dbReference type="InterPro" id="IPR036236">
    <property type="entry name" value="Znf_C2H2_sf"/>
</dbReference>
<evidence type="ECO:0000256" key="2">
    <source>
        <dbReference type="ARBA" id="ARBA00022723"/>
    </source>
</evidence>
<dbReference type="AlphaFoldDB" id="A0A5N6JHK5"/>
<evidence type="ECO:0000256" key="6">
    <source>
        <dbReference type="ARBA" id="ARBA00023163"/>
    </source>
</evidence>
<name>A0A5N6JHK5_9EURO</name>
<feature type="domain" description="C2H2-type" evidence="9">
    <location>
        <begin position="49"/>
        <end position="75"/>
    </location>
</feature>
<keyword evidence="4" id="KW-0862">Zinc</keyword>
<dbReference type="PANTHER" id="PTHR46179:SF13">
    <property type="entry name" value="C2H2-TYPE DOMAIN-CONTAINING PROTEIN"/>
    <property type="match status" value="1"/>
</dbReference>
<keyword evidence="6" id="KW-0804">Transcription</keyword>
<dbReference type="Proteomes" id="UP000326289">
    <property type="component" value="Unassembled WGS sequence"/>
</dbReference>
<organism evidence="10 11">
    <name type="scientific">Aspergillus minisclerotigenes</name>
    <dbReference type="NCBI Taxonomy" id="656917"/>
    <lineage>
        <taxon>Eukaryota</taxon>
        <taxon>Fungi</taxon>
        <taxon>Dikarya</taxon>
        <taxon>Ascomycota</taxon>
        <taxon>Pezizomycotina</taxon>
        <taxon>Eurotiomycetes</taxon>
        <taxon>Eurotiomycetidae</taxon>
        <taxon>Eurotiales</taxon>
        <taxon>Aspergillaceae</taxon>
        <taxon>Aspergillus</taxon>
        <taxon>Aspergillus subgen. Circumdati</taxon>
    </lineage>
</organism>
<evidence type="ECO:0000256" key="4">
    <source>
        <dbReference type="ARBA" id="ARBA00022833"/>
    </source>
</evidence>
<keyword evidence="5" id="KW-0805">Transcription regulation</keyword>
<feature type="domain" description="C2H2-type" evidence="9">
    <location>
        <begin position="117"/>
        <end position="145"/>
    </location>
</feature>
<accession>A0A5N6JHK5</accession>
<evidence type="ECO:0000256" key="8">
    <source>
        <dbReference type="PROSITE-ProRule" id="PRU00042"/>
    </source>
</evidence>
<evidence type="ECO:0000256" key="5">
    <source>
        <dbReference type="ARBA" id="ARBA00023015"/>
    </source>
</evidence>
<comment type="subcellular location">
    <subcellularLocation>
        <location evidence="1">Nucleus</location>
    </subcellularLocation>
</comment>
<dbReference type="EMBL" id="ML732768">
    <property type="protein sequence ID" value="KAB8278362.1"/>
    <property type="molecule type" value="Genomic_DNA"/>
</dbReference>
<keyword evidence="7" id="KW-0539">Nucleus</keyword>
<dbReference type="SUPFAM" id="SSF57667">
    <property type="entry name" value="beta-beta-alpha zinc fingers"/>
    <property type="match status" value="2"/>
</dbReference>
<evidence type="ECO:0000313" key="11">
    <source>
        <dbReference type="Proteomes" id="UP000326289"/>
    </source>
</evidence>
<keyword evidence="3 8" id="KW-0863">Zinc-finger</keyword>
<keyword evidence="11" id="KW-1185">Reference proteome</keyword>